<protein>
    <recommendedName>
        <fullName evidence="4">Peptidase S1 domain-containing protein</fullName>
    </recommendedName>
</protein>
<reference evidence="2 3" key="1">
    <citation type="submission" date="2016-10" db="EMBL/GenBank/DDBJ databases">
        <title>Genome sequence of Streptomyces sp. MUSC 1.</title>
        <authorList>
            <person name="Lee L.-H."/>
            <person name="Ser H.-L."/>
            <person name="Law J.W.-F."/>
        </authorList>
    </citation>
    <scope>NUCLEOTIDE SEQUENCE [LARGE SCALE GENOMIC DNA]</scope>
    <source>
        <strain evidence="2 3">MUSC 1</strain>
    </source>
</reference>
<dbReference type="OrthoDB" id="3507155at2"/>
<feature type="compositionally biased region" description="Basic and acidic residues" evidence="1">
    <location>
        <begin position="79"/>
        <end position="89"/>
    </location>
</feature>
<dbReference type="AlphaFoldDB" id="A0A1S2QD72"/>
<sequence length="716" mass="74890">MSRTAGHRASRRGALLVAAVGAITALAGTLVVSVDTAGATNAPPAYTSAIPDTAPRLPASAPHWTALAAKRFWTAQRMAEAKPLPDAKPRTTGKAAAHPTLQGLVKPPVKGGPNAQDLREVPMDATPSATAGPTDTPTDTSTPDPSATATDTPTATPTDTSSAAPSTSPSASDSASPTASPSPSPTSTSGTGPASSYFGGLPMVGRMYMQTSSGSYFCTASVINSPHHNIVLTAGHCMDGRAGGGSLAFVPQWTAANPQPYGIFPVATDSEGRSRVWIDPRYYDLGHVQGAPWDMAFAQVGARSDGKQVQDVVGGNNLATGRGYAFPSIRLVGYPGAATQPLTCDNNTTQYTPTDGTPGSYLRIACNGFATGTSGSPFLENFDPTTGTGDVVGTIGGWDTGGPTADVSYSSAYGSDVQNLYQAAVAGTAPARPNVLPGASTLTHATLVTSGSFTPSASPDPDKSDLIVRWSDGELTLYRGGGNGRFDKEIQLVAANTTWTKAVSITAGDFTGTNTYDLLVRWSDGSLTLFPDVDARGLHSQITLVKPGTLWQHEVGMTAGRYTTDDHWPDDLIVRWSDGETTLYKNLNSTGLHSEVRLNPANSTWTHATSLTSADFAGTNESDLVVRWSDGELTLYPDINQYGFHGEVRLRAPSTLWTHATLTTAGNFTSTDNRSNDYLVRWSDGQLSMYQDSGNSLGTEAVLATASGSSLPYYRR</sequence>
<dbReference type="Gene3D" id="2.40.10.10">
    <property type="entry name" value="Trypsin-like serine proteases"/>
    <property type="match status" value="2"/>
</dbReference>
<comment type="caution">
    <text evidence="2">The sequence shown here is derived from an EMBL/GenBank/DDBJ whole genome shotgun (WGS) entry which is preliminary data.</text>
</comment>
<dbReference type="Proteomes" id="UP000179642">
    <property type="component" value="Unassembled WGS sequence"/>
</dbReference>
<dbReference type="GO" id="GO:0006508">
    <property type="term" value="P:proteolysis"/>
    <property type="evidence" value="ECO:0007669"/>
    <property type="project" value="InterPro"/>
</dbReference>
<gene>
    <name evidence="2" type="ORF">BIV23_19700</name>
</gene>
<dbReference type="SUPFAM" id="SSF50494">
    <property type="entry name" value="Trypsin-like serine proteases"/>
    <property type="match status" value="1"/>
</dbReference>
<dbReference type="EMBL" id="MLYO01000032">
    <property type="protein sequence ID" value="OIK04060.1"/>
    <property type="molecule type" value="Genomic_DNA"/>
</dbReference>
<feature type="compositionally biased region" description="Low complexity" evidence="1">
    <location>
        <begin position="124"/>
        <end position="194"/>
    </location>
</feature>
<evidence type="ECO:0000256" key="1">
    <source>
        <dbReference type="SAM" id="MobiDB-lite"/>
    </source>
</evidence>
<evidence type="ECO:0000313" key="3">
    <source>
        <dbReference type="Proteomes" id="UP000179642"/>
    </source>
</evidence>
<dbReference type="InterPro" id="IPR018114">
    <property type="entry name" value="TRYPSIN_HIS"/>
</dbReference>
<organism evidence="2 3">
    <name type="scientific">Streptomyces monashensis</name>
    <dbReference type="NCBI Taxonomy" id="1678012"/>
    <lineage>
        <taxon>Bacteria</taxon>
        <taxon>Bacillati</taxon>
        <taxon>Actinomycetota</taxon>
        <taxon>Actinomycetes</taxon>
        <taxon>Kitasatosporales</taxon>
        <taxon>Streptomycetaceae</taxon>
        <taxon>Streptomyces</taxon>
    </lineage>
</organism>
<name>A0A1S2QD72_9ACTN</name>
<feature type="region of interest" description="Disordered" evidence="1">
    <location>
        <begin position="79"/>
        <end position="194"/>
    </location>
</feature>
<dbReference type="InterPro" id="IPR043504">
    <property type="entry name" value="Peptidase_S1_PA_chymotrypsin"/>
</dbReference>
<accession>A0A1S2QD72</accession>
<dbReference type="PROSITE" id="PS51318">
    <property type="entry name" value="TAT"/>
    <property type="match status" value="1"/>
</dbReference>
<evidence type="ECO:0008006" key="4">
    <source>
        <dbReference type="Google" id="ProtNLM"/>
    </source>
</evidence>
<proteinExistence type="predicted"/>
<dbReference type="InterPro" id="IPR006311">
    <property type="entry name" value="TAT_signal"/>
</dbReference>
<evidence type="ECO:0000313" key="2">
    <source>
        <dbReference type="EMBL" id="OIK04060.1"/>
    </source>
</evidence>
<dbReference type="PROSITE" id="PS00134">
    <property type="entry name" value="TRYPSIN_HIS"/>
    <property type="match status" value="1"/>
</dbReference>
<keyword evidence="3" id="KW-1185">Reference proteome</keyword>
<dbReference type="InterPro" id="IPR009003">
    <property type="entry name" value="Peptidase_S1_PA"/>
</dbReference>
<dbReference type="GO" id="GO:0004252">
    <property type="term" value="F:serine-type endopeptidase activity"/>
    <property type="evidence" value="ECO:0007669"/>
    <property type="project" value="InterPro"/>
</dbReference>